<dbReference type="HAMAP" id="MF_00787">
    <property type="entry name" value="CbiD"/>
    <property type="match status" value="1"/>
</dbReference>
<reference evidence="6 7" key="1">
    <citation type="submission" date="2020-11" db="EMBL/GenBank/DDBJ databases">
        <title>Fusibacter basophilias sp. nov.</title>
        <authorList>
            <person name="Qiu D."/>
        </authorList>
    </citation>
    <scope>NUCLEOTIDE SEQUENCE [LARGE SCALE GENOMIC DNA]</scope>
    <source>
        <strain evidence="6 7">Q10-2</strain>
    </source>
</reference>
<keyword evidence="3 5" id="KW-0808">Transferase</keyword>
<keyword evidence="2 5" id="KW-0489">Methyltransferase</keyword>
<dbReference type="NCBIfam" id="TIGR00312">
    <property type="entry name" value="cbiD"/>
    <property type="match status" value="1"/>
</dbReference>
<keyword evidence="4 5" id="KW-0949">S-adenosyl-L-methionine</keyword>
<dbReference type="SUPFAM" id="SSF111342">
    <property type="entry name" value="CbiD-like"/>
    <property type="match status" value="1"/>
</dbReference>
<dbReference type="PANTHER" id="PTHR35863">
    <property type="entry name" value="COBALT-PRECORRIN-5B C(1)-METHYLTRANSFERASE"/>
    <property type="match status" value="1"/>
</dbReference>
<sequence>MNTPSKIDFTKTTDRVLNSEGKLLKMGYTTGACATAAAKAALLVMLSPEEKTRLLLEGVEIFNTEGTSLTLPVSDITLHEKDYCSCSVIKDSGDDYDVTNGLEIVADVKLTTAFNAIQIEGGHGVGRVTKAGLRCPLGSAAINPTPLQMLKENLSSIKPIALGIEVLIRVPKGVEISRKTFNERLGVQGGISIIGTTGIVRPMSEDAFMASIYAELKQKYTLCPEQLVLVPGKHGENFCFNVLQNSRMNFNQDQIVQMSNFVGFSIQSAASLGFKKILIVGHVGKLIKIAGGIFNTHSKVADAKSEIICTQLALDGAPLELIRACFDANTTDEISDLLFETPYFKSFQTLTQRAKTKCEVYIHGEAQIQIIMYDMKNRVLGDTND</sequence>
<keyword evidence="1 5" id="KW-0169">Cobalamin biosynthesis</keyword>
<dbReference type="Gene3D" id="3.30.2110.10">
    <property type="entry name" value="CbiD-like"/>
    <property type="match status" value="1"/>
</dbReference>
<comment type="catalytic activity">
    <reaction evidence="5">
        <text>Co-precorrin-5B + S-adenosyl-L-methionine = Co-precorrin-6A + S-adenosyl-L-homocysteine</text>
        <dbReference type="Rhea" id="RHEA:26285"/>
        <dbReference type="ChEBI" id="CHEBI:57856"/>
        <dbReference type="ChEBI" id="CHEBI:59789"/>
        <dbReference type="ChEBI" id="CHEBI:60063"/>
        <dbReference type="ChEBI" id="CHEBI:60064"/>
        <dbReference type="EC" id="2.1.1.195"/>
    </reaction>
</comment>
<evidence type="ECO:0000256" key="2">
    <source>
        <dbReference type="ARBA" id="ARBA00022603"/>
    </source>
</evidence>
<comment type="caution">
    <text evidence="6">The sequence shown here is derived from an EMBL/GenBank/DDBJ whole genome shotgun (WGS) entry which is preliminary data.</text>
</comment>
<evidence type="ECO:0000256" key="5">
    <source>
        <dbReference type="HAMAP-Rule" id="MF_00787"/>
    </source>
</evidence>
<protein>
    <recommendedName>
        <fullName evidence="5">Cobalt-precorrin-5B C(1)-methyltransferase</fullName>
        <ecNumber evidence="5">2.1.1.195</ecNumber>
    </recommendedName>
    <alternativeName>
        <fullName evidence="5">Cobalt-precorrin-6A synthase</fullName>
    </alternativeName>
</protein>
<evidence type="ECO:0000256" key="1">
    <source>
        <dbReference type="ARBA" id="ARBA00022573"/>
    </source>
</evidence>
<evidence type="ECO:0000313" key="7">
    <source>
        <dbReference type="Proteomes" id="UP000614200"/>
    </source>
</evidence>
<comment type="function">
    <text evidence="5">Catalyzes the methylation of C-1 in cobalt-precorrin-5B to form cobalt-precorrin-6A.</text>
</comment>
<dbReference type="EMBL" id="JADKNH010000005">
    <property type="protein sequence ID" value="MBF4693257.1"/>
    <property type="molecule type" value="Genomic_DNA"/>
</dbReference>
<organism evidence="6 7">
    <name type="scientific">Fusibacter ferrireducens</name>
    <dbReference type="NCBI Taxonomy" id="2785058"/>
    <lineage>
        <taxon>Bacteria</taxon>
        <taxon>Bacillati</taxon>
        <taxon>Bacillota</taxon>
        <taxon>Clostridia</taxon>
        <taxon>Eubacteriales</taxon>
        <taxon>Eubacteriales Family XII. Incertae Sedis</taxon>
        <taxon>Fusibacter</taxon>
    </lineage>
</organism>
<comment type="pathway">
    <text evidence="5">Cofactor biosynthesis; adenosylcobalamin biosynthesis; cob(II)yrinate a,c-diamide from sirohydrochlorin (anaerobic route): step 6/10.</text>
</comment>
<comment type="similarity">
    <text evidence="5">Belongs to the CbiD family.</text>
</comment>
<keyword evidence="7" id="KW-1185">Reference proteome</keyword>
<dbReference type="RefSeq" id="WP_194701502.1">
    <property type="nucleotide sequence ID" value="NZ_JADKNH010000005.1"/>
</dbReference>
<evidence type="ECO:0000313" key="6">
    <source>
        <dbReference type="EMBL" id="MBF4693257.1"/>
    </source>
</evidence>
<dbReference type="PIRSF" id="PIRSF026782">
    <property type="entry name" value="CbiD"/>
    <property type="match status" value="1"/>
</dbReference>
<name>A0ABR9ZS21_9FIRM</name>
<evidence type="ECO:0000256" key="4">
    <source>
        <dbReference type="ARBA" id="ARBA00022691"/>
    </source>
</evidence>
<accession>A0ABR9ZS21</accession>
<dbReference type="Pfam" id="PF01888">
    <property type="entry name" value="CbiD"/>
    <property type="match status" value="1"/>
</dbReference>
<dbReference type="EC" id="2.1.1.195" evidence="5"/>
<dbReference type="PANTHER" id="PTHR35863:SF1">
    <property type="entry name" value="COBALT-PRECORRIN-5B C(1)-METHYLTRANSFERASE"/>
    <property type="match status" value="1"/>
</dbReference>
<dbReference type="InterPro" id="IPR002748">
    <property type="entry name" value="CbiD"/>
</dbReference>
<gene>
    <name evidence="5 6" type="primary">cbiD</name>
    <name evidence="6" type="ORF">ISU02_09005</name>
</gene>
<dbReference type="InterPro" id="IPR036074">
    <property type="entry name" value="CbiD_sf"/>
</dbReference>
<evidence type="ECO:0000256" key="3">
    <source>
        <dbReference type="ARBA" id="ARBA00022679"/>
    </source>
</evidence>
<proteinExistence type="inferred from homology"/>
<dbReference type="Proteomes" id="UP000614200">
    <property type="component" value="Unassembled WGS sequence"/>
</dbReference>